<evidence type="ECO:0000256" key="1">
    <source>
        <dbReference type="SAM" id="MobiDB-lite"/>
    </source>
</evidence>
<dbReference type="AlphaFoldDB" id="A0A6F8ZG67"/>
<dbReference type="KEGG" id="hfv:R50_1086"/>
<dbReference type="SUPFAM" id="SSF110296">
    <property type="entry name" value="Oligoxyloglucan reducing end-specific cellobiohydrolase"/>
    <property type="match status" value="1"/>
</dbReference>
<evidence type="ECO:0000313" key="2">
    <source>
        <dbReference type="EMBL" id="CAB1128592.1"/>
    </source>
</evidence>
<reference evidence="2 3" key="1">
    <citation type="submission" date="2020-02" db="EMBL/GenBank/DDBJ databases">
        <authorList>
            <person name="Hogendoorn C."/>
        </authorList>
    </citation>
    <scope>NUCLEOTIDE SEQUENCE [LARGE SCALE GENOMIC DNA]</scope>
    <source>
        <strain evidence="2">R501</strain>
    </source>
</reference>
<evidence type="ECO:0008006" key="4">
    <source>
        <dbReference type="Google" id="ProtNLM"/>
    </source>
</evidence>
<dbReference type="EMBL" id="LR778114">
    <property type="protein sequence ID" value="CAB1128592.1"/>
    <property type="molecule type" value="Genomic_DNA"/>
</dbReference>
<feature type="compositionally biased region" description="Pro residues" evidence="1">
    <location>
        <begin position="87"/>
        <end position="100"/>
    </location>
</feature>
<gene>
    <name evidence="2" type="ORF">R50_1086</name>
</gene>
<feature type="region of interest" description="Disordered" evidence="1">
    <location>
        <begin position="75"/>
        <end position="100"/>
    </location>
</feature>
<feature type="compositionally biased region" description="Low complexity" evidence="1">
    <location>
        <begin position="76"/>
        <end position="86"/>
    </location>
</feature>
<sequence>MKWSTVGTVIAVFPVGLSVRARGAAFAAGNALWLTTDNGRQWGRIRLPSSTELIEVDVAGRRHLYLLSLTGRLLKPPTAAGPGRRPASPPRFPYAKPAPS</sequence>
<evidence type="ECO:0000313" key="3">
    <source>
        <dbReference type="Proteomes" id="UP000503399"/>
    </source>
</evidence>
<proteinExistence type="predicted"/>
<organism evidence="2 3">
    <name type="scientific">Candidatus Hydrogenisulfobacillus filiaventi</name>
    <dbReference type="NCBI Taxonomy" id="2707344"/>
    <lineage>
        <taxon>Bacteria</taxon>
        <taxon>Bacillati</taxon>
        <taxon>Bacillota</taxon>
        <taxon>Clostridia</taxon>
        <taxon>Eubacteriales</taxon>
        <taxon>Clostridiales Family XVII. Incertae Sedis</taxon>
        <taxon>Candidatus Hydrogenisulfobacillus</taxon>
    </lineage>
</organism>
<name>A0A6F8ZG67_9FIRM</name>
<keyword evidence="3" id="KW-1185">Reference proteome</keyword>
<dbReference type="Proteomes" id="UP000503399">
    <property type="component" value="Chromosome"/>
</dbReference>
<protein>
    <recommendedName>
        <fullName evidence="4">Photosynthesis system II assembly factor Ycf48/Hcf136-like domain-containing protein</fullName>
    </recommendedName>
</protein>
<accession>A0A6F8ZG67</accession>